<reference evidence="1" key="2">
    <citation type="submission" date="2020-09" db="EMBL/GenBank/DDBJ databases">
        <authorList>
            <person name="Sun Q."/>
            <person name="Ohkuma M."/>
        </authorList>
    </citation>
    <scope>NUCLEOTIDE SEQUENCE</scope>
    <source>
        <strain evidence="1">JCM 4988</strain>
    </source>
</reference>
<keyword evidence="2" id="KW-1185">Reference proteome</keyword>
<protein>
    <submittedName>
        <fullName evidence="1">Uncharacterized protein</fullName>
    </submittedName>
</protein>
<dbReference type="AlphaFoldDB" id="A0A918PW34"/>
<evidence type="ECO:0000313" key="2">
    <source>
        <dbReference type="Proteomes" id="UP000630936"/>
    </source>
</evidence>
<dbReference type="RefSeq" id="WP_190122259.1">
    <property type="nucleotide sequence ID" value="NZ_BMWG01000003.1"/>
</dbReference>
<dbReference type="EMBL" id="BMWG01000003">
    <property type="protein sequence ID" value="GGZ23897.1"/>
    <property type="molecule type" value="Genomic_DNA"/>
</dbReference>
<reference evidence="1" key="1">
    <citation type="journal article" date="2014" name="Int. J. Syst. Evol. Microbiol.">
        <title>Complete genome sequence of Corynebacterium casei LMG S-19264T (=DSM 44701T), isolated from a smear-ripened cheese.</title>
        <authorList>
            <consortium name="US DOE Joint Genome Institute (JGI-PGF)"/>
            <person name="Walter F."/>
            <person name="Albersmeier A."/>
            <person name="Kalinowski J."/>
            <person name="Ruckert C."/>
        </authorList>
    </citation>
    <scope>NUCLEOTIDE SEQUENCE</scope>
    <source>
        <strain evidence="1">JCM 4988</strain>
    </source>
</reference>
<gene>
    <name evidence="1" type="ORF">GCM10010387_16440</name>
</gene>
<sequence length="291" mass="31944">MKRGHNLYIKHAPIAAAARAERGVWRLAAVYPSPQSGQSAARRVGRAERVPSYEPAGAYEAYAAMHDDGTAVWVRYIAGAPAVEPRPSSMTYRVCDRGTSSGYQGVRVVTVTVAAECPRCGGPRGEAKPHRFHEDGDWYVVDRWSNACGHVEQYTDVLAEWRKAVAELEIADRRDAIRAMRAGPADAGEYTEAVLLLNAAAAQIKSLHARQAALFLDMRGHSEAARRVQEELKARDGRMSARQAALFLADLAATRAACTRCDNGRINYQCRDGEFISLRCKACRKETVPNA</sequence>
<accession>A0A918PW34</accession>
<organism evidence="1 2">
    <name type="scientific">Streptomyces inusitatus</name>
    <dbReference type="NCBI Taxonomy" id="68221"/>
    <lineage>
        <taxon>Bacteria</taxon>
        <taxon>Bacillati</taxon>
        <taxon>Actinomycetota</taxon>
        <taxon>Actinomycetes</taxon>
        <taxon>Kitasatosporales</taxon>
        <taxon>Streptomycetaceae</taxon>
        <taxon>Streptomyces</taxon>
    </lineage>
</organism>
<name>A0A918PW34_9ACTN</name>
<evidence type="ECO:0000313" key="1">
    <source>
        <dbReference type="EMBL" id="GGZ23897.1"/>
    </source>
</evidence>
<comment type="caution">
    <text evidence="1">The sequence shown here is derived from an EMBL/GenBank/DDBJ whole genome shotgun (WGS) entry which is preliminary data.</text>
</comment>
<dbReference type="Proteomes" id="UP000630936">
    <property type="component" value="Unassembled WGS sequence"/>
</dbReference>
<proteinExistence type="predicted"/>